<feature type="transmembrane region" description="Helical" evidence="6">
    <location>
        <begin position="209"/>
        <end position="229"/>
    </location>
</feature>
<comment type="subcellular location">
    <subcellularLocation>
        <location evidence="1">Cell membrane</location>
        <topology evidence="1">Multi-pass membrane protein</topology>
    </subcellularLocation>
</comment>
<feature type="transmembrane region" description="Helical" evidence="6">
    <location>
        <begin position="6"/>
        <end position="25"/>
    </location>
</feature>
<feature type="transmembrane region" description="Helical" evidence="6">
    <location>
        <begin position="61"/>
        <end position="81"/>
    </location>
</feature>
<dbReference type="PANTHER" id="PTHR30249">
    <property type="entry name" value="PUTATIVE SEROTONIN TRANSPORTER"/>
    <property type="match status" value="1"/>
</dbReference>
<dbReference type="Pfam" id="PF04172">
    <property type="entry name" value="LrgB"/>
    <property type="match status" value="1"/>
</dbReference>
<keyword evidence="4 6" id="KW-1133">Transmembrane helix</keyword>
<dbReference type="Proteomes" id="UP001056500">
    <property type="component" value="Chromosome"/>
</dbReference>
<evidence type="ECO:0000256" key="6">
    <source>
        <dbReference type="SAM" id="Phobius"/>
    </source>
</evidence>
<evidence type="ECO:0000256" key="5">
    <source>
        <dbReference type="ARBA" id="ARBA00023136"/>
    </source>
</evidence>
<evidence type="ECO:0000256" key="2">
    <source>
        <dbReference type="ARBA" id="ARBA00022475"/>
    </source>
</evidence>
<keyword evidence="5 6" id="KW-0472">Membrane</keyword>
<dbReference type="InterPro" id="IPR007300">
    <property type="entry name" value="CidB/LrgB"/>
</dbReference>
<dbReference type="EMBL" id="CP098755">
    <property type="protein sequence ID" value="USG64896.1"/>
    <property type="molecule type" value="Genomic_DNA"/>
</dbReference>
<evidence type="ECO:0000313" key="8">
    <source>
        <dbReference type="Proteomes" id="UP001056500"/>
    </source>
</evidence>
<dbReference type="RefSeq" id="WP_251872004.1">
    <property type="nucleotide sequence ID" value="NZ_CP098755.1"/>
</dbReference>
<sequence length="234" mass="24896">MSSVTLWKIGSIAGTIALYWGAKWVNAKKPGLLFSPAILAPLGIALIVVLFGLPFEPYKEATSIFSSMLDVVTVTFAIPLYRNWPILAANWRMIIGSLALGSLSSILAGVVGTYFLGLGSEAAISMIPRSITMPVAINLSQALGGIPELTAAFVMLTSFVGVFLAPKLIKTMRLKHPLAIGLMYGMGAHVLGMVKAFERGDLEGSSATLAVIAGAMMTVVWAYVFFPAVQSWLK</sequence>
<feature type="transmembrane region" description="Helical" evidence="6">
    <location>
        <begin position="32"/>
        <end position="55"/>
    </location>
</feature>
<protein>
    <submittedName>
        <fullName evidence="7">LrgB family protein</fullName>
    </submittedName>
</protein>
<evidence type="ECO:0000256" key="3">
    <source>
        <dbReference type="ARBA" id="ARBA00022692"/>
    </source>
</evidence>
<reference evidence="7" key="1">
    <citation type="submission" date="2022-06" db="EMBL/GenBank/DDBJ databases">
        <title>Genome sequencing of Brevibacillus sp. BB3-R1.</title>
        <authorList>
            <person name="Heo J."/>
            <person name="Lee D."/>
            <person name="Won M."/>
            <person name="Han B.-H."/>
            <person name="Hong S.-B."/>
            <person name="Kwon S.-W."/>
        </authorList>
    </citation>
    <scope>NUCLEOTIDE SEQUENCE</scope>
    <source>
        <strain evidence="7">BB3-R1</strain>
    </source>
</reference>
<feature type="transmembrane region" description="Helical" evidence="6">
    <location>
        <begin position="93"/>
        <end position="116"/>
    </location>
</feature>
<name>A0ABY4WCI1_9BACL</name>
<accession>A0ABY4WCI1</accession>
<evidence type="ECO:0000256" key="4">
    <source>
        <dbReference type="ARBA" id="ARBA00022989"/>
    </source>
</evidence>
<keyword evidence="3 6" id="KW-0812">Transmembrane</keyword>
<organism evidence="7 8">
    <name type="scientific">Brevibacillus ruminantium</name>
    <dbReference type="NCBI Taxonomy" id="2950604"/>
    <lineage>
        <taxon>Bacteria</taxon>
        <taxon>Bacillati</taxon>
        <taxon>Bacillota</taxon>
        <taxon>Bacilli</taxon>
        <taxon>Bacillales</taxon>
        <taxon>Paenibacillaceae</taxon>
        <taxon>Brevibacillus</taxon>
    </lineage>
</organism>
<feature type="transmembrane region" description="Helical" evidence="6">
    <location>
        <begin position="149"/>
        <end position="166"/>
    </location>
</feature>
<feature type="transmembrane region" description="Helical" evidence="6">
    <location>
        <begin position="178"/>
        <end position="197"/>
    </location>
</feature>
<evidence type="ECO:0000256" key="1">
    <source>
        <dbReference type="ARBA" id="ARBA00004651"/>
    </source>
</evidence>
<keyword evidence="2" id="KW-1003">Cell membrane</keyword>
<gene>
    <name evidence="7" type="ORF">NDK47_22670</name>
</gene>
<keyword evidence="8" id="KW-1185">Reference proteome</keyword>
<dbReference type="PANTHER" id="PTHR30249:SF17">
    <property type="entry name" value="HOLIN-LIKE PROTEIN CIDB"/>
    <property type="match status" value="1"/>
</dbReference>
<evidence type="ECO:0000313" key="7">
    <source>
        <dbReference type="EMBL" id="USG64896.1"/>
    </source>
</evidence>
<proteinExistence type="predicted"/>